<dbReference type="OrthoDB" id="1421443at2759"/>
<feature type="domain" description="SKP1 component POZ" evidence="7">
    <location>
        <begin position="249"/>
        <end position="312"/>
    </location>
</feature>
<comment type="similarity">
    <text evidence="2">Belongs to the cullin family.</text>
</comment>
<dbReference type="Pfam" id="PF00888">
    <property type="entry name" value="Cullin"/>
    <property type="match status" value="1"/>
</dbReference>
<dbReference type="InterPro" id="IPR036296">
    <property type="entry name" value="SKP1-like_dim_sf"/>
</dbReference>
<dbReference type="SUPFAM" id="SSF81382">
    <property type="entry name" value="Skp1 dimerisation domain-like"/>
    <property type="match status" value="1"/>
</dbReference>
<evidence type="ECO:0000313" key="8">
    <source>
        <dbReference type="Proteomes" id="UP000087171"/>
    </source>
</evidence>
<dbReference type="InterPro" id="IPR016159">
    <property type="entry name" value="Cullin_repeat-like_dom_sf"/>
</dbReference>
<dbReference type="GO" id="GO:0006511">
    <property type="term" value="P:ubiquitin-dependent protein catabolic process"/>
    <property type="evidence" value="ECO:0007669"/>
    <property type="project" value="InterPro"/>
</dbReference>
<reference evidence="8" key="1">
    <citation type="journal article" date="2013" name="Nat. Biotechnol.">
        <title>Draft genome sequence of chickpea (Cicer arietinum) provides a resource for trait improvement.</title>
        <authorList>
            <person name="Varshney R.K."/>
            <person name="Song C."/>
            <person name="Saxena R.K."/>
            <person name="Azam S."/>
            <person name="Yu S."/>
            <person name="Sharpe A.G."/>
            <person name="Cannon S."/>
            <person name="Baek J."/>
            <person name="Rosen B.D."/>
            <person name="Tar'an B."/>
            <person name="Millan T."/>
            <person name="Zhang X."/>
            <person name="Ramsay L.D."/>
            <person name="Iwata A."/>
            <person name="Wang Y."/>
            <person name="Nelson W."/>
            <person name="Farmer A.D."/>
            <person name="Gaur P.M."/>
            <person name="Soderlund C."/>
            <person name="Penmetsa R.V."/>
            <person name="Xu C."/>
            <person name="Bharti A.K."/>
            <person name="He W."/>
            <person name="Winter P."/>
            <person name="Zhao S."/>
            <person name="Hane J.K."/>
            <person name="Carrasquilla-Garcia N."/>
            <person name="Condie J.A."/>
            <person name="Upadhyaya H.D."/>
            <person name="Luo M.C."/>
            <person name="Thudi M."/>
            <person name="Gowda C.L."/>
            <person name="Singh N.P."/>
            <person name="Lichtenzveig J."/>
            <person name="Gali K.K."/>
            <person name="Rubio J."/>
            <person name="Nadarajan N."/>
            <person name="Dolezel J."/>
            <person name="Bansal K.C."/>
            <person name="Xu X."/>
            <person name="Edwards D."/>
            <person name="Zhang G."/>
            <person name="Kahl G."/>
            <person name="Gil J."/>
            <person name="Singh K.B."/>
            <person name="Datta S.K."/>
            <person name="Jackson S.A."/>
            <person name="Wang J."/>
            <person name="Cook D.R."/>
        </authorList>
    </citation>
    <scope>NUCLEOTIDE SEQUENCE [LARGE SCALE GENOMIC DNA]</scope>
    <source>
        <strain evidence="8">cv. CDC Frontier</strain>
    </source>
</reference>
<comment type="pathway">
    <text evidence="1">Protein modification; protein ubiquitination.</text>
</comment>
<evidence type="ECO:0000256" key="3">
    <source>
        <dbReference type="ARBA" id="ARBA00009993"/>
    </source>
</evidence>
<dbReference type="PANTHER" id="PTHR11932">
    <property type="entry name" value="CULLIN"/>
    <property type="match status" value="1"/>
</dbReference>
<dbReference type="SUPFAM" id="SSF74788">
    <property type="entry name" value="Cullin repeat-like"/>
    <property type="match status" value="1"/>
</dbReference>
<name>A0A1S2YQC7_CICAR</name>
<gene>
    <name evidence="9" type="primary">LOC101497561</name>
</gene>
<dbReference type="Pfam" id="PF01466">
    <property type="entry name" value="Skp1"/>
    <property type="match status" value="1"/>
</dbReference>
<dbReference type="Proteomes" id="UP000087171">
    <property type="component" value="Chromosome Ca7"/>
</dbReference>
<evidence type="ECO:0000256" key="1">
    <source>
        <dbReference type="ARBA" id="ARBA00004906"/>
    </source>
</evidence>
<dbReference type="InterPro" id="IPR011333">
    <property type="entry name" value="SKP1/BTB/POZ_sf"/>
</dbReference>
<reference evidence="9" key="2">
    <citation type="submission" date="2025-08" db="UniProtKB">
        <authorList>
            <consortium name="RefSeq"/>
        </authorList>
    </citation>
    <scope>IDENTIFICATION</scope>
    <source>
        <tissue evidence="9">Etiolated seedlings</tissue>
    </source>
</reference>
<comment type="similarity">
    <text evidence="3">Belongs to the SKP1 family.</text>
</comment>
<evidence type="ECO:0000259" key="6">
    <source>
        <dbReference type="Pfam" id="PF01466"/>
    </source>
</evidence>
<dbReference type="GO" id="GO:0009867">
    <property type="term" value="P:jasmonic acid mediated signaling pathway"/>
    <property type="evidence" value="ECO:0007669"/>
    <property type="project" value="UniProtKB-ARBA"/>
</dbReference>
<organism evidence="8 9">
    <name type="scientific">Cicer arietinum</name>
    <name type="common">Chickpea</name>
    <name type="synonym">Garbanzo</name>
    <dbReference type="NCBI Taxonomy" id="3827"/>
    <lineage>
        <taxon>Eukaryota</taxon>
        <taxon>Viridiplantae</taxon>
        <taxon>Streptophyta</taxon>
        <taxon>Embryophyta</taxon>
        <taxon>Tracheophyta</taxon>
        <taxon>Spermatophyta</taxon>
        <taxon>Magnoliopsida</taxon>
        <taxon>eudicotyledons</taxon>
        <taxon>Gunneridae</taxon>
        <taxon>Pentapetalae</taxon>
        <taxon>rosids</taxon>
        <taxon>fabids</taxon>
        <taxon>Fabales</taxon>
        <taxon>Fabaceae</taxon>
        <taxon>Papilionoideae</taxon>
        <taxon>50 kb inversion clade</taxon>
        <taxon>NPAAA clade</taxon>
        <taxon>Hologalegina</taxon>
        <taxon>IRL clade</taxon>
        <taxon>Cicereae</taxon>
        <taxon>Cicer</taxon>
    </lineage>
</organism>
<dbReference type="eggNOG" id="KOG2166">
    <property type="taxonomic scope" value="Eukaryota"/>
</dbReference>
<dbReference type="KEGG" id="cam:101497561"/>
<dbReference type="SUPFAM" id="SSF54695">
    <property type="entry name" value="POZ domain"/>
    <property type="match status" value="1"/>
</dbReference>
<dbReference type="GeneID" id="101497561"/>
<feature type="domain" description="SKP1 component dimerisation" evidence="6">
    <location>
        <begin position="350"/>
        <end position="387"/>
    </location>
</feature>
<dbReference type="eggNOG" id="KOG1724">
    <property type="taxonomic scope" value="Eukaryota"/>
</dbReference>
<sequence length="391" mass="44800">MSSSSSSSTKRKFTELEEGWEIIHKGIKKVIEGLPEPPKSTIDENMLIYTTIFNMCTEKLGVGDTYAVDLYNRYKQVFEDYITSTVLPSLRENQDELFLKELHDRWTNHKTMTRCLSRMFRYLDRYDIPRKELPSLEDTAFLSFYNLVYDEMHKQAMDAVLAMICRKHAGEEIDETLVHNTLSFYSEIGERARKKEPILFALTMIEENAPFYCDEASNLITGSSSVDNTPKKEKMHDESPSPSTVPSKKMINLISSDGVAFEVEYDVAIMSKTVEDAIETNPTTGEINSIPLSLVHSTVLSKIIEYCQMHKNIQISEDYLKVWDEEFANIDCSSLFHLVLTSHFMNISCLSNLVYNKMADNIKGKTPREIAELFGIPFEGTSNSQEEENKQ</sequence>
<protein>
    <submittedName>
        <fullName evidence="9">Cullin-1-like</fullName>
    </submittedName>
</protein>
<evidence type="ECO:0000256" key="4">
    <source>
        <dbReference type="SAM" id="MobiDB-lite"/>
    </source>
</evidence>
<dbReference type="InterPro" id="IPR016072">
    <property type="entry name" value="Skp1_comp_dimer"/>
</dbReference>
<evidence type="ECO:0000256" key="2">
    <source>
        <dbReference type="ARBA" id="ARBA00006019"/>
    </source>
</evidence>
<dbReference type="InterPro" id="IPR016073">
    <property type="entry name" value="Skp1_comp_POZ"/>
</dbReference>
<dbReference type="RefSeq" id="XP_004508282.1">
    <property type="nucleotide sequence ID" value="XM_004508225.3"/>
</dbReference>
<evidence type="ECO:0000313" key="9">
    <source>
        <dbReference type="RefSeq" id="XP_004508282.1"/>
    </source>
</evidence>
<dbReference type="STRING" id="3827.A0A1S2YQC7"/>
<dbReference type="AlphaFoldDB" id="A0A1S2YQC7"/>
<keyword evidence="8" id="KW-1185">Reference proteome</keyword>
<dbReference type="Pfam" id="PF03931">
    <property type="entry name" value="Skp1_POZ"/>
    <property type="match status" value="1"/>
</dbReference>
<dbReference type="GO" id="GO:0031625">
    <property type="term" value="F:ubiquitin protein ligase binding"/>
    <property type="evidence" value="ECO:0007669"/>
    <property type="project" value="InterPro"/>
</dbReference>
<dbReference type="InterPro" id="IPR045093">
    <property type="entry name" value="Cullin"/>
</dbReference>
<feature type="compositionally biased region" description="Basic and acidic residues" evidence="4">
    <location>
        <begin position="229"/>
        <end position="239"/>
    </location>
</feature>
<evidence type="ECO:0000259" key="5">
    <source>
        <dbReference type="Pfam" id="PF00888"/>
    </source>
</evidence>
<dbReference type="Gene3D" id="1.20.1310.10">
    <property type="entry name" value="Cullin Repeats"/>
    <property type="match status" value="2"/>
</dbReference>
<dbReference type="SMART" id="SM00512">
    <property type="entry name" value="Skp1"/>
    <property type="match status" value="1"/>
</dbReference>
<accession>A0A1S2YQC7</accession>
<proteinExistence type="inferred from homology"/>
<dbReference type="PaxDb" id="3827-XP_004508282.1"/>
<dbReference type="InterPro" id="IPR001232">
    <property type="entry name" value="SKP1-like"/>
</dbReference>
<dbReference type="Gene3D" id="3.30.710.10">
    <property type="entry name" value="Potassium Channel Kv1.1, Chain A"/>
    <property type="match status" value="1"/>
</dbReference>
<evidence type="ECO:0000259" key="7">
    <source>
        <dbReference type="Pfam" id="PF03931"/>
    </source>
</evidence>
<feature type="region of interest" description="Disordered" evidence="4">
    <location>
        <begin position="223"/>
        <end position="244"/>
    </location>
</feature>
<feature type="domain" description="Cullin N-terminal" evidence="5">
    <location>
        <begin position="20"/>
        <end position="226"/>
    </location>
</feature>
<dbReference type="InterPro" id="IPR001373">
    <property type="entry name" value="Cullin_N"/>
</dbReference>